<dbReference type="STRING" id="290398.Csal_3319"/>
<accession>Q1QS95</accession>
<evidence type="ECO:0000256" key="1">
    <source>
        <dbReference type="SAM" id="MobiDB-lite"/>
    </source>
</evidence>
<keyword evidence="2" id="KW-1133">Transmembrane helix</keyword>
<organism evidence="3 4">
    <name type="scientific">Chromohalobacter israelensis (strain ATCC BAA-138 / DSM 3043 / CIP 106854 / NCIMB 13768 / 1H11)</name>
    <name type="common">Chromohalobacter salexigens</name>
    <dbReference type="NCBI Taxonomy" id="290398"/>
    <lineage>
        <taxon>Bacteria</taxon>
        <taxon>Pseudomonadati</taxon>
        <taxon>Pseudomonadota</taxon>
        <taxon>Gammaproteobacteria</taxon>
        <taxon>Oceanospirillales</taxon>
        <taxon>Halomonadaceae</taxon>
        <taxon>Chromohalobacter</taxon>
    </lineage>
</organism>
<dbReference type="HOGENOM" id="CLU_2192338_0_0_6"/>
<evidence type="ECO:0000313" key="4">
    <source>
        <dbReference type="Proteomes" id="UP000000239"/>
    </source>
</evidence>
<evidence type="ECO:0000313" key="3">
    <source>
        <dbReference type="EMBL" id="ABE60663.1"/>
    </source>
</evidence>
<feature type="transmembrane region" description="Helical" evidence="2">
    <location>
        <begin position="78"/>
        <end position="98"/>
    </location>
</feature>
<evidence type="ECO:0000256" key="2">
    <source>
        <dbReference type="SAM" id="Phobius"/>
    </source>
</evidence>
<reference evidence="3 4" key="1">
    <citation type="journal article" date="2011" name="Stand. Genomic Sci.">
        <title>Complete genome sequence of the halophilic and highly halotolerant Chromohalobacter salexigens type strain (1H11(T)).</title>
        <authorList>
            <person name="Copeland A."/>
            <person name="O'Connor K."/>
            <person name="Lucas S."/>
            <person name="Lapidus A."/>
            <person name="Berry K.W."/>
            <person name="Detter J.C."/>
            <person name="Del Rio T.G."/>
            <person name="Hammon N."/>
            <person name="Dalin E."/>
            <person name="Tice H."/>
            <person name="Pitluck S."/>
            <person name="Bruce D."/>
            <person name="Goodwin L."/>
            <person name="Han C."/>
            <person name="Tapia R."/>
            <person name="Saunders E."/>
            <person name="Schmutz J."/>
            <person name="Brettin T."/>
            <person name="Larimer F."/>
            <person name="Land M."/>
            <person name="Hauser L."/>
            <person name="Vargas C."/>
            <person name="Nieto J.J."/>
            <person name="Kyrpides N.C."/>
            <person name="Ivanova N."/>
            <person name="Goker M."/>
            <person name="Klenk H.P."/>
            <person name="Csonka L.N."/>
            <person name="Woyke T."/>
        </authorList>
    </citation>
    <scope>NUCLEOTIDE SEQUENCE [LARGE SCALE GENOMIC DNA]</scope>
    <source>
        <strain evidence="4">ATCC BAA-138 / DSM 3043 / CIP 106854 / NCIMB 13768 / 1H11</strain>
    </source>
</reference>
<protein>
    <submittedName>
        <fullName evidence="3">Uncharacterized protein</fullName>
    </submittedName>
</protein>
<sequence length="108" mass="12325">METVETEEPGTLAPGGIRLKTGNSSESPGQVQFFWRFYPHLFLRRPSPGERDPSRDSKVWGHHHVLKRRGLSTVQQPLPLLQVCFLLMLLLMVGTNFVDNPKKDQNVM</sequence>
<proteinExistence type="predicted"/>
<feature type="region of interest" description="Disordered" evidence="1">
    <location>
        <begin position="1"/>
        <end position="27"/>
    </location>
</feature>
<name>Q1QS95_CHRI1</name>
<dbReference type="Proteomes" id="UP000000239">
    <property type="component" value="Chromosome"/>
</dbReference>
<keyword evidence="2" id="KW-0472">Membrane</keyword>
<keyword evidence="2" id="KW-0812">Transmembrane</keyword>
<dbReference type="KEGG" id="csa:Csal_3319"/>
<dbReference type="AlphaFoldDB" id="Q1QS95"/>
<keyword evidence="4" id="KW-1185">Reference proteome</keyword>
<gene>
    <name evidence="3" type="ordered locus">Csal_3319</name>
</gene>
<dbReference type="EMBL" id="CP000285">
    <property type="protein sequence ID" value="ABE60663.1"/>
    <property type="molecule type" value="Genomic_DNA"/>
</dbReference>